<dbReference type="GO" id="GO:0006032">
    <property type="term" value="P:chitin catabolic process"/>
    <property type="evidence" value="ECO:0007669"/>
    <property type="project" value="UniProtKB-KW"/>
</dbReference>
<organism evidence="10 11">
    <name type="scientific">Anaerocolumna aminovalerica</name>
    <dbReference type="NCBI Taxonomy" id="1527"/>
    <lineage>
        <taxon>Bacteria</taxon>
        <taxon>Bacillati</taxon>
        <taxon>Bacillota</taxon>
        <taxon>Clostridia</taxon>
        <taxon>Lachnospirales</taxon>
        <taxon>Lachnospiraceae</taxon>
        <taxon>Anaerocolumna</taxon>
    </lineage>
</organism>
<accession>A0A1I5J8F1</accession>
<keyword evidence="3 6" id="KW-0378">Hydrolase</keyword>
<evidence type="ECO:0000256" key="2">
    <source>
        <dbReference type="ARBA" id="ARBA00012729"/>
    </source>
</evidence>
<dbReference type="SUPFAM" id="SSF54556">
    <property type="entry name" value="Chitinase insertion domain"/>
    <property type="match status" value="1"/>
</dbReference>
<keyword evidence="4" id="KW-0119">Carbohydrate metabolism</keyword>
<dbReference type="InterPro" id="IPR001223">
    <property type="entry name" value="Glyco_hydro18_cat"/>
</dbReference>
<dbReference type="InterPro" id="IPR001579">
    <property type="entry name" value="Glyco_hydro_18_chit_AS"/>
</dbReference>
<dbReference type="PROSITE" id="PS01095">
    <property type="entry name" value="GH18_1"/>
    <property type="match status" value="1"/>
</dbReference>
<dbReference type="InterPro" id="IPR050314">
    <property type="entry name" value="Glycosyl_Hydrlase_18"/>
</dbReference>
<dbReference type="InterPro" id="IPR011583">
    <property type="entry name" value="Chitinase_II/V-like_cat"/>
</dbReference>
<evidence type="ECO:0000256" key="1">
    <source>
        <dbReference type="ARBA" id="ARBA00000822"/>
    </source>
</evidence>
<keyword evidence="8" id="KW-0812">Transmembrane</keyword>
<dbReference type="PROSITE" id="PS51910">
    <property type="entry name" value="GH18_2"/>
    <property type="match status" value="1"/>
</dbReference>
<dbReference type="GO" id="GO:0008843">
    <property type="term" value="F:endochitinase activity"/>
    <property type="evidence" value="ECO:0007669"/>
    <property type="project" value="UniProtKB-EC"/>
</dbReference>
<keyword evidence="5 6" id="KW-0326">Glycosidase</keyword>
<keyword evidence="8" id="KW-1133">Transmembrane helix</keyword>
<evidence type="ECO:0000256" key="8">
    <source>
        <dbReference type="SAM" id="Phobius"/>
    </source>
</evidence>
<dbReference type="Gene3D" id="3.20.20.80">
    <property type="entry name" value="Glycosidases"/>
    <property type="match status" value="1"/>
</dbReference>
<protein>
    <recommendedName>
        <fullName evidence="2">chitinase</fullName>
        <ecNumber evidence="2">3.2.1.14</ecNumber>
    </recommendedName>
</protein>
<evidence type="ECO:0000259" key="9">
    <source>
        <dbReference type="PROSITE" id="PS51910"/>
    </source>
</evidence>
<evidence type="ECO:0000256" key="6">
    <source>
        <dbReference type="RuleBase" id="RU000489"/>
    </source>
</evidence>
<reference evidence="10 11" key="1">
    <citation type="submission" date="2016-10" db="EMBL/GenBank/DDBJ databases">
        <authorList>
            <person name="de Groot N.N."/>
        </authorList>
    </citation>
    <scope>NUCLEOTIDE SEQUENCE [LARGE SCALE GENOMIC DNA]</scope>
    <source>
        <strain evidence="10 11">DSM 1283</strain>
    </source>
</reference>
<dbReference type="AlphaFoldDB" id="A0A1I5J8F1"/>
<keyword evidence="8" id="KW-0472">Membrane</keyword>
<evidence type="ECO:0000256" key="4">
    <source>
        <dbReference type="ARBA" id="ARBA00023024"/>
    </source>
</evidence>
<dbReference type="SMART" id="SM00636">
    <property type="entry name" value="Glyco_18"/>
    <property type="match status" value="1"/>
</dbReference>
<name>A0A1I5J8F1_9FIRM</name>
<dbReference type="Pfam" id="PF00704">
    <property type="entry name" value="Glyco_hydro_18"/>
    <property type="match status" value="1"/>
</dbReference>
<comment type="catalytic activity">
    <reaction evidence="1">
        <text>Random endo-hydrolysis of N-acetyl-beta-D-glucosaminide (1-&gt;4)-beta-linkages in chitin and chitodextrins.</text>
        <dbReference type="EC" id="3.2.1.14"/>
    </reaction>
</comment>
<dbReference type="STRING" id="1527.SAMN04489757_1726"/>
<evidence type="ECO:0000256" key="7">
    <source>
        <dbReference type="RuleBase" id="RU004453"/>
    </source>
</evidence>
<dbReference type="CDD" id="cd06548">
    <property type="entry name" value="GH18_chitinase"/>
    <property type="match status" value="1"/>
</dbReference>
<feature type="transmembrane region" description="Helical" evidence="8">
    <location>
        <begin position="12"/>
        <end position="32"/>
    </location>
</feature>
<dbReference type="Proteomes" id="UP000198806">
    <property type="component" value="Unassembled WGS sequence"/>
</dbReference>
<evidence type="ECO:0000313" key="11">
    <source>
        <dbReference type="Proteomes" id="UP000198806"/>
    </source>
</evidence>
<dbReference type="OrthoDB" id="9812811at2"/>
<dbReference type="PANTHER" id="PTHR11177">
    <property type="entry name" value="CHITINASE"/>
    <property type="match status" value="1"/>
</dbReference>
<dbReference type="InterPro" id="IPR029070">
    <property type="entry name" value="Chitinase_insertion_sf"/>
</dbReference>
<feature type="domain" description="GH18" evidence="9">
    <location>
        <begin position="41"/>
        <end position="387"/>
    </location>
</feature>
<dbReference type="GO" id="GO:0008061">
    <property type="term" value="F:chitin binding"/>
    <property type="evidence" value="ECO:0007669"/>
    <property type="project" value="InterPro"/>
</dbReference>
<dbReference type="PANTHER" id="PTHR11177:SF317">
    <property type="entry name" value="CHITINASE 12-RELATED"/>
    <property type="match status" value="1"/>
</dbReference>
<dbReference type="EMBL" id="FOWD01000072">
    <property type="protein sequence ID" value="SFO69037.1"/>
    <property type="molecule type" value="Genomic_DNA"/>
</dbReference>
<comment type="similarity">
    <text evidence="7">Belongs to the glycosyl hydrolase 18 family.</text>
</comment>
<dbReference type="InterPro" id="IPR017853">
    <property type="entry name" value="GH"/>
</dbReference>
<dbReference type="Gene3D" id="3.10.50.10">
    <property type="match status" value="1"/>
</dbReference>
<evidence type="ECO:0000313" key="10">
    <source>
        <dbReference type="EMBL" id="SFO69037.1"/>
    </source>
</evidence>
<dbReference type="EC" id="3.2.1.14" evidence="2"/>
<sequence length="388" mass="44650">MQKSKNTFKSFFSSKVISLILLLVIIIICWMIERVRVRKPVRIVGYYAAWNQTPKDINADQLTHINYAFANIGSDLKIELGFPDVDEKNIYQLNELKKVTPKLKTLISVGGWIWSGKFSDAALTEESRTAFADSVIDFIVKYQFDGVDIDWEYPVGGGLPANTARPEDKQNFTLLMQKLREKLDERGKIDGKHYLLTFAGATLTRYLNSIELDKLVRYVDYVNVMTYDIHGARDQFTDFNAPLFINSDISPQYKWSVDSGITNWIETGFPKEKIVMGIPFYGYKYEDVPDINHGLYQTFSQGNSIGYDEIVRYYLGNPDFIRFFHEESKVPWLFNGSTFISYDDEESIGWKAKYIKDKGLGGAMIWELGQDYEGVLLNSLYNDLYGCK</sequence>
<proteinExistence type="inferred from homology"/>
<keyword evidence="4" id="KW-0146">Chitin degradation</keyword>
<evidence type="ECO:0000256" key="3">
    <source>
        <dbReference type="ARBA" id="ARBA00022801"/>
    </source>
</evidence>
<dbReference type="SUPFAM" id="SSF51445">
    <property type="entry name" value="(Trans)glycosidases"/>
    <property type="match status" value="1"/>
</dbReference>
<keyword evidence="4" id="KW-0624">Polysaccharide degradation</keyword>
<dbReference type="GO" id="GO:0005975">
    <property type="term" value="P:carbohydrate metabolic process"/>
    <property type="evidence" value="ECO:0007669"/>
    <property type="project" value="InterPro"/>
</dbReference>
<evidence type="ECO:0000256" key="5">
    <source>
        <dbReference type="ARBA" id="ARBA00023295"/>
    </source>
</evidence>
<gene>
    <name evidence="10" type="ORF">SAMN04489757_1726</name>
</gene>
<keyword evidence="11" id="KW-1185">Reference proteome</keyword>